<reference evidence="12" key="1">
    <citation type="journal article" date="2021" name="Proc. Natl. Acad. Sci. U.S.A.">
        <title>Three genomes in the algal genus Volvox reveal the fate of a haploid sex-determining region after a transition to homothallism.</title>
        <authorList>
            <person name="Yamamoto K."/>
            <person name="Hamaji T."/>
            <person name="Kawai-Toyooka H."/>
            <person name="Matsuzaki R."/>
            <person name="Takahashi F."/>
            <person name="Nishimura Y."/>
            <person name="Kawachi M."/>
            <person name="Noguchi H."/>
            <person name="Minakuchi Y."/>
            <person name="Umen J.G."/>
            <person name="Toyoda A."/>
            <person name="Nozaki H."/>
        </authorList>
    </citation>
    <scope>NUCLEOTIDE SEQUENCE</scope>
    <source>
        <strain evidence="12">NIES-3785</strain>
        <strain evidence="11">NIES-3786</strain>
    </source>
</reference>
<dbReference type="Proteomes" id="UP000747110">
    <property type="component" value="Unassembled WGS sequence"/>
</dbReference>
<evidence type="ECO:0000256" key="2">
    <source>
        <dbReference type="ARBA" id="ARBA00009622"/>
    </source>
</evidence>
<dbReference type="GO" id="GO:0005737">
    <property type="term" value="C:cytoplasm"/>
    <property type="evidence" value="ECO:0007669"/>
    <property type="project" value="TreeGrafter"/>
</dbReference>
<gene>
    <name evidence="11" type="ORF">Vretifemale_15979</name>
    <name evidence="12" type="ORF">Vretimale_6273</name>
</gene>
<dbReference type="EMBL" id="BNCQ01000009">
    <property type="protein sequence ID" value="GIM01524.1"/>
    <property type="molecule type" value="Genomic_DNA"/>
</dbReference>
<dbReference type="PRINTS" id="PR00381">
    <property type="entry name" value="KINESINLIGHT"/>
</dbReference>
<keyword evidence="3" id="KW-0963">Cytoplasm</keyword>
<accession>A0A8J4G7F6</accession>
<feature type="compositionally biased region" description="Basic and acidic residues" evidence="10">
    <location>
        <begin position="190"/>
        <end position="201"/>
    </location>
</feature>
<keyword evidence="6" id="KW-0802">TPR repeat</keyword>
<comment type="subcellular location">
    <subcellularLocation>
        <location evidence="1">Cytoplasm</location>
        <location evidence="1">Cytoskeleton</location>
    </subcellularLocation>
</comment>
<dbReference type="Pfam" id="PF13424">
    <property type="entry name" value="TPR_12"/>
    <property type="match status" value="3"/>
</dbReference>
<dbReference type="GO" id="GO:0019894">
    <property type="term" value="F:kinesin binding"/>
    <property type="evidence" value="ECO:0007669"/>
    <property type="project" value="TreeGrafter"/>
</dbReference>
<evidence type="ECO:0008006" key="15">
    <source>
        <dbReference type="Google" id="ProtNLM"/>
    </source>
</evidence>
<sequence length="764" mass="84205">MGNACSSAEIVSERNDPKQANNTVLIRAFQCTDSGLNDVLGHRDTTHISRAAVSLSWLKHFIKTHRLDETRLTTAQLVQQLVKPPTAARQCRFTQLLLDNDPSLQGSPQHQHHYHQQVVSQGRPFYFVSHAWSRPFAETLAMVARHFEPEQQRLWRRRGPQLRDEGQQDVYGQEEGQEVAGAVAAVMEGRKDEGQCKEGQLRHHHHQQQQQPVLPAAPLAETDVYLWFDMFAISQHNPGGADSGDLSVLHEVIQDAEGTLMVLDGEGTALTRIWCLYEAWQTYKAGPGKIQLLSYGLDYDELKKVFIDLDVSRAQASVEEDRIRILGSIRDSLAGGLHQMTHELKDALVAGAVSQVYDIEDAWTSNLGHNIYTAATLCHLYGRLEQAEQLFRRNVTGSQAVLAPDDPWVMLAIDNLAGVLKAQGKYGQAEQLHRQALENFERGLGPHHPGTLAAANNLALVLHNQGQYDEAEILHRRVLESYERRLNVGFPSTCAATAATATAAATAANSVATVDATVNDSQEILRTLNNLALLLQDQGKYGEAEQLHRRVLAGLERLLGSEHPDTLSSVTNLASILKAVGQYDEAEQLHRRALLGRERVLGSNHPDTLRSANNVANALKEQSKFKDAEALHVRVVSSLEKVLGPDHPDTLSAVSNLAVTIQNDGRHREAEGLHREVLASREQVLGPDHPDTLDSVENLAGVLWLQGRLGEAEGLLRRGLESRQRVLGSEHPDTVTCASHLSALLLEQAQAGQQNGQTHSLLGV</sequence>
<dbReference type="EMBL" id="BNCP01000042">
    <property type="protein sequence ID" value="GIL87932.1"/>
    <property type="molecule type" value="Genomic_DNA"/>
</dbReference>
<dbReference type="GO" id="GO:0005874">
    <property type="term" value="C:microtubule"/>
    <property type="evidence" value="ECO:0007669"/>
    <property type="project" value="UniProtKB-KW"/>
</dbReference>
<dbReference type="OrthoDB" id="532296at2759"/>
<evidence type="ECO:0000313" key="11">
    <source>
        <dbReference type="EMBL" id="GIL87932.1"/>
    </source>
</evidence>
<evidence type="ECO:0000256" key="9">
    <source>
        <dbReference type="ARBA" id="ARBA00023212"/>
    </source>
</evidence>
<dbReference type="SMART" id="SM00028">
    <property type="entry name" value="TPR"/>
    <property type="match status" value="4"/>
</dbReference>
<name>A0A8J4G7F6_9CHLO</name>
<evidence type="ECO:0000256" key="6">
    <source>
        <dbReference type="ARBA" id="ARBA00022803"/>
    </source>
</evidence>
<dbReference type="InterPro" id="IPR002151">
    <property type="entry name" value="Kinesin_light"/>
</dbReference>
<dbReference type="Gene3D" id="1.25.40.10">
    <property type="entry name" value="Tetratricopeptide repeat domain"/>
    <property type="match status" value="3"/>
</dbReference>
<feature type="region of interest" description="Disordered" evidence="10">
    <location>
        <begin position="190"/>
        <end position="214"/>
    </location>
</feature>
<comment type="similarity">
    <text evidence="2">Belongs to the kinesin light chain family.</text>
</comment>
<dbReference type="InterPro" id="IPR011990">
    <property type="entry name" value="TPR-like_helical_dom_sf"/>
</dbReference>
<evidence type="ECO:0000256" key="8">
    <source>
        <dbReference type="ARBA" id="ARBA00023175"/>
    </source>
</evidence>
<keyword evidence="8" id="KW-0505">Motor protein</keyword>
<organism evidence="12 13">
    <name type="scientific">Volvox reticuliferus</name>
    <dbReference type="NCBI Taxonomy" id="1737510"/>
    <lineage>
        <taxon>Eukaryota</taxon>
        <taxon>Viridiplantae</taxon>
        <taxon>Chlorophyta</taxon>
        <taxon>core chlorophytes</taxon>
        <taxon>Chlorophyceae</taxon>
        <taxon>CS clade</taxon>
        <taxon>Chlamydomonadales</taxon>
        <taxon>Volvocaceae</taxon>
        <taxon>Volvox</taxon>
    </lineage>
</organism>
<evidence type="ECO:0000256" key="4">
    <source>
        <dbReference type="ARBA" id="ARBA00022701"/>
    </source>
</evidence>
<protein>
    <recommendedName>
        <fullName evidence="15">Kinesin light chain</fullName>
    </recommendedName>
</protein>
<dbReference type="GO" id="GO:0005871">
    <property type="term" value="C:kinesin complex"/>
    <property type="evidence" value="ECO:0007669"/>
    <property type="project" value="InterPro"/>
</dbReference>
<proteinExistence type="inferred from homology"/>
<keyword evidence="4" id="KW-0493">Microtubule</keyword>
<dbReference type="Pfam" id="PF13374">
    <property type="entry name" value="TPR_10"/>
    <property type="match status" value="1"/>
</dbReference>
<keyword evidence="14" id="KW-1185">Reference proteome</keyword>
<dbReference type="PANTHER" id="PTHR45783:SF3">
    <property type="entry name" value="KINESIN LIGHT CHAIN"/>
    <property type="match status" value="1"/>
</dbReference>
<evidence type="ECO:0000256" key="7">
    <source>
        <dbReference type="ARBA" id="ARBA00023054"/>
    </source>
</evidence>
<comment type="caution">
    <text evidence="12">The sequence shown here is derived from an EMBL/GenBank/DDBJ whole genome shotgun (WGS) entry which is preliminary data.</text>
</comment>
<dbReference type="Proteomes" id="UP000722791">
    <property type="component" value="Unassembled WGS sequence"/>
</dbReference>
<dbReference type="InterPro" id="IPR019734">
    <property type="entry name" value="TPR_rpt"/>
</dbReference>
<dbReference type="AlphaFoldDB" id="A0A8J4G7F6"/>
<evidence type="ECO:0000256" key="10">
    <source>
        <dbReference type="SAM" id="MobiDB-lite"/>
    </source>
</evidence>
<keyword evidence="5" id="KW-0677">Repeat</keyword>
<dbReference type="SUPFAM" id="SSF48452">
    <property type="entry name" value="TPR-like"/>
    <property type="match status" value="3"/>
</dbReference>
<dbReference type="GO" id="GO:0007018">
    <property type="term" value="P:microtubule-based movement"/>
    <property type="evidence" value="ECO:0007669"/>
    <property type="project" value="TreeGrafter"/>
</dbReference>
<evidence type="ECO:0000313" key="13">
    <source>
        <dbReference type="Proteomes" id="UP000722791"/>
    </source>
</evidence>
<evidence type="ECO:0000313" key="14">
    <source>
        <dbReference type="Proteomes" id="UP000747110"/>
    </source>
</evidence>
<evidence type="ECO:0000256" key="3">
    <source>
        <dbReference type="ARBA" id="ARBA00022490"/>
    </source>
</evidence>
<keyword evidence="9" id="KW-0206">Cytoskeleton</keyword>
<evidence type="ECO:0000256" key="5">
    <source>
        <dbReference type="ARBA" id="ARBA00022737"/>
    </source>
</evidence>
<keyword evidence="7" id="KW-0175">Coiled coil</keyword>
<evidence type="ECO:0000313" key="12">
    <source>
        <dbReference type="EMBL" id="GIM01524.1"/>
    </source>
</evidence>
<evidence type="ECO:0000256" key="1">
    <source>
        <dbReference type="ARBA" id="ARBA00004245"/>
    </source>
</evidence>
<dbReference type="PANTHER" id="PTHR45783">
    <property type="entry name" value="KINESIN LIGHT CHAIN"/>
    <property type="match status" value="1"/>
</dbReference>